<organism evidence="2 3">
    <name type="scientific">Deinococcus metallilatus</name>
    <dbReference type="NCBI Taxonomy" id="1211322"/>
    <lineage>
        <taxon>Bacteria</taxon>
        <taxon>Thermotogati</taxon>
        <taxon>Deinococcota</taxon>
        <taxon>Deinococci</taxon>
        <taxon>Deinococcales</taxon>
        <taxon>Deinococcaceae</taxon>
        <taxon>Deinococcus</taxon>
    </lineage>
</organism>
<keyword evidence="4" id="KW-1185">Reference proteome</keyword>
<dbReference type="EMBL" id="VBRC01000002">
    <property type="protein sequence ID" value="TLK31020.1"/>
    <property type="molecule type" value="Genomic_DNA"/>
</dbReference>
<proteinExistence type="predicted"/>
<dbReference type="RefSeq" id="WP_129117612.1">
    <property type="nucleotide sequence ID" value="NZ_BSUI01000040.1"/>
</dbReference>
<protein>
    <recommendedName>
        <fullName evidence="5">Stationary phase growth adaptation protein</fullName>
    </recommendedName>
</protein>
<evidence type="ECO:0000313" key="2">
    <source>
        <dbReference type="EMBL" id="TLK31020.1"/>
    </source>
</evidence>
<dbReference type="Proteomes" id="UP000308000">
    <property type="component" value="Unassembled WGS sequence"/>
</dbReference>
<dbReference type="EMBL" id="JACHFV010000002">
    <property type="protein sequence ID" value="MBB5293588.1"/>
    <property type="molecule type" value="Genomic_DNA"/>
</dbReference>
<sequence>MTKWPPFLYQEQVYDLSHLDGFTCEYLKPAQDGKPAVTYRVFVHFGHHCFTEKKKPGDDPALEYRHVTNRDYRSFDALRYELSRQLPALVRDLMGRKCFHTGHGNSFTIEVTSREGEQVEYEVYFKPYKEQGSRQLRLIVESAFPRDADKLENRPKTKPVKFEFLLYNTQMNRPVKVQR</sequence>
<reference evidence="2 3" key="1">
    <citation type="submission" date="2019-04" db="EMBL/GenBank/DDBJ databases">
        <title>Deinococcus metalilatus MA1002 mutant No.5.</title>
        <authorList>
            <person name="Park W."/>
            <person name="Park C."/>
        </authorList>
    </citation>
    <scope>NUCLEOTIDE SEQUENCE [LARGE SCALE GENOMIC DNA]</scope>
    <source>
        <strain evidence="2 3">MA1002-m5</strain>
    </source>
</reference>
<accession>A0AAJ5F7E9</accession>
<name>A0AAJ5F7E9_9DEIO</name>
<evidence type="ECO:0000313" key="4">
    <source>
        <dbReference type="Proteomes" id="UP000536909"/>
    </source>
</evidence>
<dbReference type="AlphaFoldDB" id="A0AAJ5F7E9"/>
<evidence type="ECO:0000313" key="1">
    <source>
        <dbReference type="EMBL" id="MBB5293588.1"/>
    </source>
</evidence>
<reference evidence="1 4" key="2">
    <citation type="submission" date="2020-08" db="EMBL/GenBank/DDBJ databases">
        <title>Genomic Encyclopedia of Type Strains, Phase IV (KMG-IV): sequencing the most valuable type-strain genomes for metagenomic binning, comparative biology and taxonomic classification.</title>
        <authorList>
            <person name="Goeker M."/>
        </authorList>
    </citation>
    <scope>NUCLEOTIDE SEQUENCE [LARGE SCALE GENOMIC DNA]</scope>
    <source>
        <strain evidence="1 4">DSM 105434</strain>
    </source>
</reference>
<evidence type="ECO:0000313" key="3">
    <source>
        <dbReference type="Proteomes" id="UP000308000"/>
    </source>
</evidence>
<evidence type="ECO:0008006" key="5">
    <source>
        <dbReference type="Google" id="ProtNLM"/>
    </source>
</evidence>
<gene>
    <name evidence="2" type="ORF">FCS05_04540</name>
    <name evidence="1" type="ORF">HNQ10_000401</name>
</gene>
<dbReference type="Proteomes" id="UP000536909">
    <property type="component" value="Unassembled WGS sequence"/>
</dbReference>
<comment type="caution">
    <text evidence="2">The sequence shown here is derived from an EMBL/GenBank/DDBJ whole genome shotgun (WGS) entry which is preliminary data.</text>
</comment>